<dbReference type="PIRSF" id="PIRSF005353">
    <property type="entry name" value="PbuG"/>
    <property type="match status" value="1"/>
</dbReference>
<reference evidence="10 11" key="1">
    <citation type="submission" date="2017-05" db="EMBL/GenBank/DDBJ databases">
        <title>Vagococcus spp. assemblies.</title>
        <authorList>
            <person name="Gulvik C.A."/>
        </authorList>
    </citation>
    <scope>NUCLEOTIDE SEQUENCE [LARGE SCALE GENOMIC DNA]</scope>
    <source>
        <strain evidence="10 11">NCFB 2777</strain>
    </source>
</reference>
<feature type="transmembrane region" description="Helical" evidence="9">
    <location>
        <begin position="309"/>
        <end position="328"/>
    </location>
</feature>
<keyword evidence="11" id="KW-1185">Reference proteome</keyword>
<evidence type="ECO:0000313" key="11">
    <source>
        <dbReference type="Proteomes" id="UP000287239"/>
    </source>
</evidence>
<keyword evidence="4 8" id="KW-1003">Cell membrane</keyword>
<name>A0A429ZTP8_9ENTE</name>
<dbReference type="PANTHER" id="PTHR43337:SF1">
    <property type="entry name" value="XANTHINE_URACIL PERMEASE C887.17-RELATED"/>
    <property type="match status" value="1"/>
</dbReference>
<keyword evidence="6 8" id="KW-1133">Transmembrane helix</keyword>
<evidence type="ECO:0000256" key="2">
    <source>
        <dbReference type="ARBA" id="ARBA00005697"/>
    </source>
</evidence>
<evidence type="ECO:0000313" key="10">
    <source>
        <dbReference type="EMBL" id="RST97000.1"/>
    </source>
</evidence>
<dbReference type="PANTHER" id="PTHR43337">
    <property type="entry name" value="XANTHINE/URACIL PERMEASE C887.17-RELATED"/>
    <property type="match status" value="1"/>
</dbReference>
<dbReference type="GO" id="GO:0005886">
    <property type="term" value="C:plasma membrane"/>
    <property type="evidence" value="ECO:0007669"/>
    <property type="project" value="UniProtKB-SubCell"/>
</dbReference>
<feature type="transmembrane region" description="Helical" evidence="9">
    <location>
        <begin position="373"/>
        <end position="394"/>
    </location>
</feature>
<comment type="similarity">
    <text evidence="2 8">Belongs to the nucleobase:cation symporter-2 (NCS2) (TC 2.A.40) family. Azg-like subfamily.</text>
</comment>
<dbReference type="EMBL" id="NGJU01000004">
    <property type="protein sequence ID" value="RST97000.1"/>
    <property type="molecule type" value="Genomic_DNA"/>
</dbReference>
<dbReference type="GO" id="GO:0005345">
    <property type="term" value="F:purine nucleobase transmembrane transporter activity"/>
    <property type="evidence" value="ECO:0007669"/>
    <property type="project" value="TreeGrafter"/>
</dbReference>
<comment type="caution">
    <text evidence="10">The sequence shown here is derived from an EMBL/GenBank/DDBJ whole genome shotgun (WGS) entry which is preliminary data.</text>
</comment>
<sequence length="433" mass="45582">MNRFFKLTENGTTIKTEIAAGFTTFLTMSYIIIVNPAILTAAGIPANQVFMATIISAVIASTWMGLVANYPIAIAPGLGLNAYFVSVVATGVDYKTAFSSVFIAGVIFLLLSLTTFREKLILAIPESLKSAISAGIGLFIAFVGLRLSSVIVADPVNLVKLGDLHSPGVLLALFGLILTVVLLLLNVPGAIFVGMIIIALLAVITGQIKFDGFMSLPSFGDQLMITNPLKPFKDIVDHSLYGAVLSFLLITIFDTTGTMIGVAKRAGLMKDGNLPRAKQALFADALGTTVGAVFGTSPTTAYIESGTGVAVGGRTGLTTITVAVLFFLSSFFYPVVSVLASAPAVTAPALIIVGSMMIGEAANINWEDLSEGFPAFLVIITMPLTSSIATGLALGFMTYPITKFIKGQSKEVHPLIYVFAVLFFIQLFLLGGH</sequence>
<feature type="transmembrane region" description="Helical" evidence="9">
    <location>
        <begin position="335"/>
        <end position="358"/>
    </location>
</feature>
<feature type="transmembrane region" description="Helical" evidence="9">
    <location>
        <begin position="415"/>
        <end position="432"/>
    </location>
</feature>
<feature type="transmembrane region" description="Helical" evidence="9">
    <location>
        <begin position="128"/>
        <end position="152"/>
    </location>
</feature>
<evidence type="ECO:0000256" key="8">
    <source>
        <dbReference type="PIRNR" id="PIRNR005353"/>
    </source>
</evidence>
<feature type="transmembrane region" description="Helical" evidence="9">
    <location>
        <begin position="240"/>
        <end position="260"/>
    </location>
</feature>
<dbReference type="RefSeq" id="WP_126778600.1">
    <property type="nucleotide sequence ID" value="NZ_CAUQJP010000013.1"/>
</dbReference>
<feature type="transmembrane region" description="Helical" evidence="9">
    <location>
        <begin position="94"/>
        <end position="116"/>
    </location>
</feature>
<evidence type="ECO:0000256" key="6">
    <source>
        <dbReference type="ARBA" id="ARBA00022989"/>
    </source>
</evidence>
<evidence type="ECO:0000256" key="4">
    <source>
        <dbReference type="ARBA" id="ARBA00022475"/>
    </source>
</evidence>
<dbReference type="GeneID" id="98567419"/>
<feature type="transmembrane region" description="Helical" evidence="9">
    <location>
        <begin position="190"/>
        <end position="208"/>
    </location>
</feature>
<feature type="transmembrane region" description="Helical" evidence="9">
    <location>
        <begin position="164"/>
        <end position="185"/>
    </location>
</feature>
<feature type="transmembrane region" description="Helical" evidence="9">
    <location>
        <begin position="20"/>
        <end position="42"/>
    </location>
</feature>
<dbReference type="InterPro" id="IPR026033">
    <property type="entry name" value="Azg-like_bact_archaea"/>
</dbReference>
<dbReference type="Proteomes" id="UP000287239">
    <property type="component" value="Unassembled WGS sequence"/>
</dbReference>
<evidence type="ECO:0000256" key="9">
    <source>
        <dbReference type="SAM" id="Phobius"/>
    </source>
</evidence>
<protein>
    <submittedName>
        <fullName evidence="10">Guanine permease</fullName>
    </submittedName>
</protein>
<dbReference type="Pfam" id="PF00860">
    <property type="entry name" value="Xan_ur_permease"/>
    <property type="match status" value="1"/>
</dbReference>
<keyword evidence="3 8" id="KW-0813">Transport</keyword>
<comment type="subcellular location">
    <subcellularLocation>
        <location evidence="1 8">Cell membrane</location>
        <topology evidence="1 8">Multi-pass membrane protein</topology>
    </subcellularLocation>
</comment>
<organism evidence="10 11">
    <name type="scientific">Vagococcus salmoninarum</name>
    <dbReference type="NCBI Taxonomy" id="2739"/>
    <lineage>
        <taxon>Bacteria</taxon>
        <taxon>Bacillati</taxon>
        <taxon>Bacillota</taxon>
        <taxon>Bacilli</taxon>
        <taxon>Lactobacillales</taxon>
        <taxon>Enterococcaceae</taxon>
        <taxon>Vagococcus</taxon>
    </lineage>
</organism>
<evidence type="ECO:0000256" key="7">
    <source>
        <dbReference type="ARBA" id="ARBA00023136"/>
    </source>
</evidence>
<dbReference type="InterPro" id="IPR006043">
    <property type="entry name" value="NCS2"/>
</dbReference>
<proteinExistence type="inferred from homology"/>
<gene>
    <name evidence="10" type="ORF">CBF35_03485</name>
</gene>
<feature type="transmembrane region" description="Helical" evidence="9">
    <location>
        <begin position="49"/>
        <end position="74"/>
    </location>
</feature>
<accession>A0A429ZTP8</accession>
<evidence type="ECO:0000256" key="3">
    <source>
        <dbReference type="ARBA" id="ARBA00022448"/>
    </source>
</evidence>
<dbReference type="AlphaFoldDB" id="A0A429ZTP8"/>
<evidence type="ECO:0000256" key="1">
    <source>
        <dbReference type="ARBA" id="ARBA00004651"/>
    </source>
</evidence>
<keyword evidence="7 8" id="KW-0472">Membrane</keyword>
<feature type="transmembrane region" description="Helical" evidence="9">
    <location>
        <begin position="281"/>
        <end position="303"/>
    </location>
</feature>
<dbReference type="InterPro" id="IPR045018">
    <property type="entry name" value="Azg-like"/>
</dbReference>
<evidence type="ECO:0000256" key="5">
    <source>
        <dbReference type="ARBA" id="ARBA00022692"/>
    </source>
</evidence>
<dbReference type="OrthoDB" id="9808458at2"/>
<keyword evidence="5 8" id="KW-0812">Transmembrane</keyword>